<dbReference type="CDD" id="cd00383">
    <property type="entry name" value="trans_reg_C"/>
    <property type="match status" value="1"/>
</dbReference>
<dbReference type="GO" id="GO:0032993">
    <property type="term" value="C:protein-DNA complex"/>
    <property type="evidence" value="ECO:0007669"/>
    <property type="project" value="TreeGrafter"/>
</dbReference>
<dbReference type="Gene3D" id="6.10.250.690">
    <property type="match status" value="1"/>
</dbReference>
<evidence type="ECO:0000256" key="3">
    <source>
        <dbReference type="ARBA" id="ARBA00023012"/>
    </source>
</evidence>
<dbReference type="Pfam" id="PF00072">
    <property type="entry name" value="Response_reg"/>
    <property type="match status" value="1"/>
</dbReference>
<dbReference type="GO" id="GO:0006355">
    <property type="term" value="P:regulation of DNA-templated transcription"/>
    <property type="evidence" value="ECO:0007669"/>
    <property type="project" value="InterPro"/>
</dbReference>
<feature type="modified residue" description="4-aspartylphosphate" evidence="8">
    <location>
        <position position="52"/>
    </location>
</feature>
<evidence type="ECO:0000313" key="12">
    <source>
        <dbReference type="EMBL" id="RGE64493.1"/>
    </source>
</evidence>
<feature type="domain" description="Response regulatory" evidence="10">
    <location>
        <begin position="3"/>
        <end position="116"/>
    </location>
</feature>
<feature type="domain" description="OmpR/PhoB-type" evidence="11">
    <location>
        <begin position="126"/>
        <end position="225"/>
    </location>
</feature>
<name>A0A3E3IBT2_9FIRM</name>
<dbReference type="PROSITE" id="PS50110">
    <property type="entry name" value="RESPONSE_REGULATORY"/>
    <property type="match status" value="1"/>
</dbReference>
<dbReference type="RefSeq" id="WP_117543910.1">
    <property type="nucleotide sequence ID" value="NZ_CANNOQ010000385.1"/>
</dbReference>
<keyword evidence="2 8" id="KW-0597">Phosphoprotein</keyword>
<comment type="function">
    <text evidence="7">May play the central regulatory role in sporulation. It may be an element of the effector pathway responsible for the activation of sporulation genes in response to nutritional stress. Spo0A may act in concert with spo0H (a sigma factor) to control the expression of some genes that are critical to the sporulation process.</text>
</comment>
<evidence type="ECO:0000256" key="8">
    <source>
        <dbReference type="PROSITE-ProRule" id="PRU00169"/>
    </source>
</evidence>
<protein>
    <recommendedName>
        <fullName evidence="1">Stage 0 sporulation protein A homolog</fullName>
    </recommendedName>
</protein>
<dbReference type="Gene3D" id="3.40.50.2300">
    <property type="match status" value="1"/>
</dbReference>
<evidence type="ECO:0000256" key="9">
    <source>
        <dbReference type="PROSITE-ProRule" id="PRU01091"/>
    </source>
</evidence>
<keyword evidence="3" id="KW-0902">Two-component regulatory system</keyword>
<dbReference type="GO" id="GO:0000976">
    <property type="term" value="F:transcription cis-regulatory region binding"/>
    <property type="evidence" value="ECO:0007669"/>
    <property type="project" value="TreeGrafter"/>
</dbReference>
<dbReference type="GeneID" id="97986175"/>
<dbReference type="FunFam" id="1.10.10.10:FF:000018">
    <property type="entry name" value="DNA-binding response regulator ResD"/>
    <property type="match status" value="1"/>
</dbReference>
<organism evidence="12 13">
    <name type="scientific">Eisenbergiella massiliensis</name>
    <dbReference type="NCBI Taxonomy" id="1720294"/>
    <lineage>
        <taxon>Bacteria</taxon>
        <taxon>Bacillati</taxon>
        <taxon>Bacillota</taxon>
        <taxon>Clostridia</taxon>
        <taxon>Lachnospirales</taxon>
        <taxon>Lachnospiraceae</taxon>
        <taxon>Eisenbergiella</taxon>
    </lineage>
</organism>
<dbReference type="InterPro" id="IPR001789">
    <property type="entry name" value="Sig_transdc_resp-reg_receiver"/>
</dbReference>
<dbReference type="AlphaFoldDB" id="A0A3E3IBT2"/>
<dbReference type="SUPFAM" id="SSF52172">
    <property type="entry name" value="CheY-like"/>
    <property type="match status" value="1"/>
</dbReference>
<proteinExistence type="predicted"/>
<dbReference type="Proteomes" id="UP000260812">
    <property type="component" value="Unassembled WGS sequence"/>
</dbReference>
<evidence type="ECO:0000259" key="11">
    <source>
        <dbReference type="PROSITE" id="PS51755"/>
    </source>
</evidence>
<evidence type="ECO:0000256" key="1">
    <source>
        <dbReference type="ARBA" id="ARBA00018672"/>
    </source>
</evidence>
<dbReference type="InterPro" id="IPR039420">
    <property type="entry name" value="WalR-like"/>
</dbReference>
<dbReference type="Pfam" id="PF00486">
    <property type="entry name" value="Trans_reg_C"/>
    <property type="match status" value="1"/>
</dbReference>
<dbReference type="InterPro" id="IPR001867">
    <property type="entry name" value="OmpR/PhoB-type_DNA-bd"/>
</dbReference>
<dbReference type="PANTHER" id="PTHR48111:SF2">
    <property type="entry name" value="RESPONSE REGULATOR SAER"/>
    <property type="match status" value="1"/>
</dbReference>
<dbReference type="EMBL" id="QVLV01000002">
    <property type="protein sequence ID" value="RGE64493.1"/>
    <property type="molecule type" value="Genomic_DNA"/>
</dbReference>
<evidence type="ECO:0000256" key="2">
    <source>
        <dbReference type="ARBA" id="ARBA00022553"/>
    </source>
</evidence>
<accession>A0A3E3IBT2</accession>
<keyword evidence="13" id="KW-1185">Reference proteome</keyword>
<dbReference type="GO" id="GO:0000156">
    <property type="term" value="F:phosphorelay response regulator activity"/>
    <property type="evidence" value="ECO:0007669"/>
    <property type="project" value="TreeGrafter"/>
</dbReference>
<keyword evidence="5 9" id="KW-0238">DNA-binding</keyword>
<dbReference type="PROSITE" id="PS51755">
    <property type="entry name" value="OMPR_PHOB"/>
    <property type="match status" value="1"/>
</dbReference>
<keyword evidence="4" id="KW-0805">Transcription regulation</keyword>
<evidence type="ECO:0000256" key="4">
    <source>
        <dbReference type="ARBA" id="ARBA00023015"/>
    </source>
</evidence>
<dbReference type="InterPro" id="IPR036388">
    <property type="entry name" value="WH-like_DNA-bd_sf"/>
</dbReference>
<dbReference type="PANTHER" id="PTHR48111">
    <property type="entry name" value="REGULATOR OF RPOS"/>
    <property type="match status" value="1"/>
</dbReference>
<dbReference type="SMART" id="SM00448">
    <property type="entry name" value="REC"/>
    <property type="match status" value="1"/>
</dbReference>
<keyword evidence="6" id="KW-0804">Transcription</keyword>
<dbReference type="GO" id="GO:0005829">
    <property type="term" value="C:cytosol"/>
    <property type="evidence" value="ECO:0007669"/>
    <property type="project" value="TreeGrafter"/>
</dbReference>
<evidence type="ECO:0000313" key="13">
    <source>
        <dbReference type="Proteomes" id="UP000260812"/>
    </source>
</evidence>
<feature type="DNA-binding region" description="OmpR/PhoB-type" evidence="9">
    <location>
        <begin position="126"/>
        <end position="225"/>
    </location>
</feature>
<sequence>MARILIIEDDLEISGLLSEFLLENGYQASCLYNGLHVPEVLQEYRPDLVLLDLMLPYRSGDQVLTDIRAGWAVPVIIISAKGTTRNKIDLLRSGADDYVTKPFDLEEVLARIESNLRRAALSAKPERRLRCGELLLDEDKNTAFIKDAELSLTAKEYRILELLLQYPDKIFSKANLFESVWDCEYLSEDNTLNVHISNLRNKLKALSPDEEYIDTIWGIGYRLHRS</sequence>
<dbReference type="CDD" id="cd17574">
    <property type="entry name" value="REC_OmpR"/>
    <property type="match status" value="1"/>
</dbReference>
<dbReference type="Gene3D" id="1.10.10.10">
    <property type="entry name" value="Winged helix-like DNA-binding domain superfamily/Winged helix DNA-binding domain"/>
    <property type="match status" value="1"/>
</dbReference>
<evidence type="ECO:0000256" key="5">
    <source>
        <dbReference type="ARBA" id="ARBA00023125"/>
    </source>
</evidence>
<dbReference type="SMART" id="SM00862">
    <property type="entry name" value="Trans_reg_C"/>
    <property type="match status" value="1"/>
</dbReference>
<reference evidence="12 13" key="1">
    <citation type="submission" date="2018-08" db="EMBL/GenBank/DDBJ databases">
        <title>A genome reference for cultivated species of the human gut microbiota.</title>
        <authorList>
            <person name="Zou Y."/>
            <person name="Xue W."/>
            <person name="Luo G."/>
        </authorList>
    </citation>
    <scope>NUCLEOTIDE SEQUENCE [LARGE SCALE GENOMIC DNA]</scope>
    <source>
        <strain evidence="12 13">TF05-5AC</strain>
    </source>
</reference>
<evidence type="ECO:0000256" key="7">
    <source>
        <dbReference type="ARBA" id="ARBA00024867"/>
    </source>
</evidence>
<comment type="caution">
    <text evidence="12">The sequence shown here is derived from an EMBL/GenBank/DDBJ whole genome shotgun (WGS) entry which is preliminary data.</text>
</comment>
<gene>
    <name evidence="12" type="ORF">DXC51_04560</name>
</gene>
<evidence type="ECO:0000259" key="10">
    <source>
        <dbReference type="PROSITE" id="PS50110"/>
    </source>
</evidence>
<dbReference type="InterPro" id="IPR011006">
    <property type="entry name" value="CheY-like_superfamily"/>
</dbReference>
<evidence type="ECO:0000256" key="6">
    <source>
        <dbReference type="ARBA" id="ARBA00023163"/>
    </source>
</evidence>